<proteinExistence type="predicted"/>
<accession>A0A0B7MP38</accession>
<evidence type="ECO:0000313" key="3">
    <source>
        <dbReference type="Proteomes" id="UP000046155"/>
    </source>
</evidence>
<dbReference type="Proteomes" id="UP000046155">
    <property type="component" value="Unassembled WGS sequence"/>
</dbReference>
<protein>
    <submittedName>
        <fullName evidence="2">Uncharacterized protein</fullName>
    </submittedName>
</protein>
<feature type="region of interest" description="Disordered" evidence="1">
    <location>
        <begin position="1"/>
        <end position="40"/>
    </location>
</feature>
<evidence type="ECO:0000256" key="1">
    <source>
        <dbReference type="SAM" id="MobiDB-lite"/>
    </source>
</evidence>
<evidence type="ECO:0000313" key="2">
    <source>
        <dbReference type="EMBL" id="CEO90013.1"/>
    </source>
</evidence>
<gene>
    <name evidence="2" type="ORF">SSCH_70011</name>
</gene>
<reference evidence="3" key="1">
    <citation type="submission" date="2015-01" db="EMBL/GenBank/DDBJ databases">
        <authorList>
            <person name="Manzoor Shahid"/>
            <person name="Zubair Saima"/>
        </authorList>
    </citation>
    <scope>NUCLEOTIDE SEQUENCE [LARGE SCALE GENOMIC DNA]</scope>
    <source>
        <strain evidence="3">Sp3</strain>
    </source>
</reference>
<organism evidence="2 3">
    <name type="scientific">Syntrophaceticus schinkii</name>
    <dbReference type="NCBI Taxonomy" id="499207"/>
    <lineage>
        <taxon>Bacteria</taxon>
        <taxon>Bacillati</taxon>
        <taxon>Bacillota</taxon>
        <taxon>Clostridia</taxon>
        <taxon>Thermoanaerobacterales</taxon>
        <taxon>Thermoanaerobacterales Family III. Incertae Sedis</taxon>
        <taxon>Syntrophaceticus</taxon>
    </lineage>
</organism>
<dbReference type="EMBL" id="CDRZ01000269">
    <property type="protein sequence ID" value="CEO90013.1"/>
    <property type="molecule type" value="Genomic_DNA"/>
</dbReference>
<dbReference type="AlphaFoldDB" id="A0A0B7MP38"/>
<sequence length="63" mass="6678">MDDPPRRNAPGTVPSARATAALVPAPEESQEEQSPVAHFPGEGEKVLAVVFLKDSYPDVVYGS</sequence>
<name>A0A0B7MP38_9FIRM</name>
<feature type="compositionally biased region" description="Low complexity" evidence="1">
    <location>
        <begin position="23"/>
        <end position="37"/>
    </location>
</feature>
<keyword evidence="3" id="KW-1185">Reference proteome</keyword>